<evidence type="ECO:0000256" key="3">
    <source>
        <dbReference type="ARBA" id="ARBA00023125"/>
    </source>
</evidence>
<evidence type="ECO:0000313" key="6">
    <source>
        <dbReference type="EMBL" id="MDT2758893.1"/>
    </source>
</evidence>
<gene>
    <name evidence="6" type="ORF">P7H27_03865</name>
</gene>
<dbReference type="Proteomes" id="UP001181046">
    <property type="component" value="Unassembled WGS sequence"/>
</dbReference>
<dbReference type="Pfam" id="PF03466">
    <property type="entry name" value="LysR_substrate"/>
    <property type="match status" value="1"/>
</dbReference>
<dbReference type="SUPFAM" id="SSF46785">
    <property type="entry name" value="Winged helix' DNA-binding domain"/>
    <property type="match status" value="1"/>
</dbReference>
<dbReference type="InterPro" id="IPR036390">
    <property type="entry name" value="WH_DNA-bd_sf"/>
</dbReference>
<protein>
    <submittedName>
        <fullName evidence="6">LysR family transcriptional regulator</fullName>
    </submittedName>
</protein>
<dbReference type="EMBL" id="JARQAJ010000001">
    <property type="protein sequence ID" value="MDT2758893.1"/>
    <property type="molecule type" value="Genomic_DNA"/>
</dbReference>
<sequence length="286" mass="32981">MKGILMFKWLETFKVVYETKNFSRASEILFISQPTVSSQIKQLENELNTQLFIRSGRKEVLATPQAEILYERVIDLIDDWDNLYHAVQTNQQQIIRCVIGASHTFANYILPKLLIQLHQKFPQIRFSVQMMNSLEVLQAVEQHAVDLGFIEKPLSAPTIKRASLMEDQLVLAGDTQAGPWLVRENTSGVYYYTKRFLEEKDIGDPVIEVQNNEVIVGLLKQGFGCSVISERAAEGIAYQRLDDSFKRNFYLIRRKTSTFDAIEECAKFICQWSEAQENKNNEETIE</sequence>
<dbReference type="Gene3D" id="1.10.10.10">
    <property type="entry name" value="Winged helix-like DNA-binding domain superfamily/Winged helix DNA-binding domain"/>
    <property type="match status" value="1"/>
</dbReference>
<evidence type="ECO:0000256" key="1">
    <source>
        <dbReference type="ARBA" id="ARBA00009437"/>
    </source>
</evidence>
<comment type="caution">
    <text evidence="6">The sequence shown here is derived from an EMBL/GenBank/DDBJ whole genome shotgun (WGS) entry which is preliminary data.</text>
</comment>
<evidence type="ECO:0000259" key="5">
    <source>
        <dbReference type="PROSITE" id="PS50931"/>
    </source>
</evidence>
<dbReference type="InterPro" id="IPR005119">
    <property type="entry name" value="LysR_subst-bd"/>
</dbReference>
<keyword evidence="4" id="KW-0804">Transcription</keyword>
<comment type="similarity">
    <text evidence="1">Belongs to the LysR transcriptional regulatory family.</text>
</comment>
<organism evidence="6 7">
    <name type="scientific">Enterococcus xiangfangensis</name>
    <dbReference type="NCBI Taxonomy" id="1296537"/>
    <lineage>
        <taxon>Bacteria</taxon>
        <taxon>Bacillati</taxon>
        <taxon>Bacillota</taxon>
        <taxon>Bacilli</taxon>
        <taxon>Lactobacillales</taxon>
        <taxon>Enterococcaceae</taxon>
        <taxon>Enterococcus</taxon>
    </lineage>
</organism>
<reference evidence="6" key="1">
    <citation type="submission" date="2023-03" db="EMBL/GenBank/DDBJ databases">
        <authorList>
            <person name="Shen W."/>
            <person name="Cai J."/>
        </authorList>
    </citation>
    <scope>NUCLEOTIDE SEQUENCE</scope>
    <source>
        <strain evidence="6">P66-3</strain>
    </source>
</reference>
<keyword evidence="3" id="KW-0238">DNA-binding</keyword>
<evidence type="ECO:0000256" key="2">
    <source>
        <dbReference type="ARBA" id="ARBA00023015"/>
    </source>
</evidence>
<dbReference type="Gene3D" id="3.40.190.290">
    <property type="match status" value="2"/>
</dbReference>
<dbReference type="PROSITE" id="PS50931">
    <property type="entry name" value="HTH_LYSR"/>
    <property type="match status" value="1"/>
</dbReference>
<keyword evidence="7" id="KW-1185">Reference proteome</keyword>
<accession>A0ABU3F893</accession>
<keyword evidence="2" id="KW-0805">Transcription regulation</keyword>
<name>A0ABU3F893_9ENTE</name>
<feature type="domain" description="HTH lysR-type" evidence="5">
    <location>
        <begin position="1"/>
        <end position="63"/>
    </location>
</feature>
<dbReference type="Pfam" id="PF00126">
    <property type="entry name" value="HTH_1"/>
    <property type="match status" value="1"/>
</dbReference>
<dbReference type="SUPFAM" id="SSF53850">
    <property type="entry name" value="Periplasmic binding protein-like II"/>
    <property type="match status" value="1"/>
</dbReference>
<dbReference type="PANTHER" id="PTHR30126:SF64">
    <property type="entry name" value="HTH-TYPE TRANSCRIPTIONAL REGULATOR CITR"/>
    <property type="match status" value="1"/>
</dbReference>
<dbReference type="InterPro" id="IPR036388">
    <property type="entry name" value="WH-like_DNA-bd_sf"/>
</dbReference>
<dbReference type="PRINTS" id="PR00039">
    <property type="entry name" value="HTHLYSR"/>
</dbReference>
<evidence type="ECO:0000313" key="7">
    <source>
        <dbReference type="Proteomes" id="UP001181046"/>
    </source>
</evidence>
<dbReference type="InterPro" id="IPR000847">
    <property type="entry name" value="LysR_HTH_N"/>
</dbReference>
<evidence type="ECO:0000256" key="4">
    <source>
        <dbReference type="ARBA" id="ARBA00023163"/>
    </source>
</evidence>
<proteinExistence type="inferred from homology"/>
<dbReference type="PANTHER" id="PTHR30126">
    <property type="entry name" value="HTH-TYPE TRANSCRIPTIONAL REGULATOR"/>
    <property type="match status" value="1"/>
</dbReference>